<dbReference type="Pfam" id="PF12804">
    <property type="entry name" value="NTP_transf_3"/>
    <property type="match status" value="1"/>
</dbReference>
<protein>
    <submittedName>
        <fullName evidence="2">NTP transferase domain-containing protein</fullName>
    </submittedName>
</protein>
<organism evidence="2 3">
    <name type="scientific">Shivajiella indica</name>
    <dbReference type="NCBI Taxonomy" id="872115"/>
    <lineage>
        <taxon>Bacteria</taxon>
        <taxon>Pseudomonadati</taxon>
        <taxon>Bacteroidota</taxon>
        <taxon>Cytophagia</taxon>
        <taxon>Cytophagales</taxon>
        <taxon>Cyclobacteriaceae</taxon>
        <taxon>Shivajiella</taxon>
    </lineage>
</organism>
<dbReference type="CDD" id="cd04182">
    <property type="entry name" value="GT_2_like_f"/>
    <property type="match status" value="1"/>
</dbReference>
<keyword evidence="3" id="KW-1185">Reference proteome</keyword>
<gene>
    <name evidence="2" type="ORF">ACFSKV_06490</name>
</gene>
<dbReference type="PANTHER" id="PTHR43777:SF1">
    <property type="entry name" value="MOLYBDENUM COFACTOR CYTIDYLYLTRANSFERASE"/>
    <property type="match status" value="1"/>
</dbReference>
<name>A0ABW5B8M5_9BACT</name>
<comment type="caution">
    <text evidence="2">The sequence shown here is derived from an EMBL/GenBank/DDBJ whole genome shotgun (WGS) entry which is preliminary data.</text>
</comment>
<sequence length="200" mass="22086">MKNKSIGIILLAAGASNRLGRPKQLLEFEGKSLLEKAIKWAKLSLATHFVVVLGANADEIRKKIDQNGCSIIVNVDWPSGMGSSMKKGLKHLTDLHQVDGVLLMLCDQPYANADVLNALIQTYWESEKGIIASRYQNTLGVPALFDKKYFGEMLNLKSSEGAKKIILSHSDDTEAIDFPLGAIDIDTEEDYEKLKNQPLN</sequence>
<feature type="domain" description="MobA-like NTP transferase" evidence="1">
    <location>
        <begin position="9"/>
        <end position="169"/>
    </location>
</feature>
<dbReference type="EMBL" id="JBHUIV010000010">
    <property type="protein sequence ID" value="MFD2201205.1"/>
    <property type="molecule type" value="Genomic_DNA"/>
</dbReference>
<dbReference type="InterPro" id="IPR025877">
    <property type="entry name" value="MobA-like_NTP_Trfase"/>
</dbReference>
<proteinExistence type="predicted"/>
<dbReference type="Gene3D" id="3.90.550.10">
    <property type="entry name" value="Spore Coat Polysaccharide Biosynthesis Protein SpsA, Chain A"/>
    <property type="match status" value="1"/>
</dbReference>
<keyword evidence="2" id="KW-0808">Transferase</keyword>
<evidence type="ECO:0000313" key="3">
    <source>
        <dbReference type="Proteomes" id="UP001597414"/>
    </source>
</evidence>
<dbReference type="GO" id="GO:0016740">
    <property type="term" value="F:transferase activity"/>
    <property type="evidence" value="ECO:0007669"/>
    <property type="project" value="UniProtKB-KW"/>
</dbReference>
<reference evidence="3" key="1">
    <citation type="journal article" date="2019" name="Int. J. Syst. Evol. Microbiol.">
        <title>The Global Catalogue of Microorganisms (GCM) 10K type strain sequencing project: providing services to taxonomists for standard genome sequencing and annotation.</title>
        <authorList>
            <consortium name="The Broad Institute Genomics Platform"/>
            <consortium name="The Broad Institute Genome Sequencing Center for Infectious Disease"/>
            <person name="Wu L."/>
            <person name="Ma J."/>
        </authorList>
    </citation>
    <scope>NUCLEOTIDE SEQUENCE [LARGE SCALE GENOMIC DNA]</scope>
    <source>
        <strain evidence="3">KCTC 19812</strain>
    </source>
</reference>
<dbReference type="Proteomes" id="UP001597414">
    <property type="component" value="Unassembled WGS sequence"/>
</dbReference>
<accession>A0ABW5B8M5</accession>
<evidence type="ECO:0000259" key="1">
    <source>
        <dbReference type="Pfam" id="PF12804"/>
    </source>
</evidence>
<dbReference type="InterPro" id="IPR029044">
    <property type="entry name" value="Nucleotide-diphossugar_trans"/>
</dbReference>
<evidence type="ECO:0000313" key="2">
    <source>
        <dbReference type="EMBL" id="MFD2201205.1"/>
    </source>
</evidence>
<dbReference type="PANTHER" id="PTHR43777">
    <property type="entry name" value="MOLYBDENUM COFACTOR CYTIDYLYLTRANSFERASE"/>
    <property type="match status" value="1"/>
</dbReference>
<dbReference type="RefSeq" id="WP_380801116.1">
    <property type="nucleotide sequence ID" value="NZ_JBHUIV010000010.1"/>
</dbReference>
<dbReference type="SUPFAM" id="SSF53448">
    <property type="entry name" value="Nucleotide-diphospho-sugar transferases"/>
    <property type="match status" value="1"/>
</dbReference>